<evidence type="ECO:0008006" key="3">
    <source>
        <dbReference type="Google" id="ProtNLM"/>
    </source>
</evidence>
<comment type="caution">
    <text evidence="1">The sequence shown here is derived from an EMBL/GenBank/DDBJ whole genome shotgun (WGS) entry which is preliminary data.</text>
</comment>
<keyword evidence="2" id="KW-1185">Reference proteome</keyword>
<sequence length="198" mass="22972">MIKNRYLLKVDDLLGQDLPSYLDRFVVVLIEWCCKSLGTSSRIPRCQGGIVVSYCTYVSVSNLSEPFIVYSDAYKMGLSDVLMLKDLIKSWALIDKKMGKRMRQHKWLGFLKDYYFNLSHHLGKVDVVVNALSRVARTYQNLIKMFWWPSLKENLTTHYLEETTRIHGVPLSRTQVYLKILGDLPGALETKVKIDYKN</sequence>
<dbReference type="AlphaFoldDB" id="A0A371HV59"/>
<gene>
    <name evidence="1" type="ORF">CR513_09302</name>
</gene>
<dbReference type="EMBL" id="QJKJ01001640">
    <property type="protein sequence ID" value="RDY06675.1"/>
    <property type="molecule type" value="Genomic_DNA"/>
</dbReference>
<proteinExistence type="predicted"/>
<feature type="non-terminal residue" evidence="1">
    <location>
        <position position="1"/>
    </location>
</feature>
<reference evidence="1" key="1">
    <citation type="submission" date="2018-05" db="EMBL/GenBank/DDBJ databases">
        <title>Draft genome of Mucuna pruriens seed.</title>
        <authorList>
            <person name="Nnadi N.E."/>
            <person name="Vos R."/>
            <person name="Hasami M.H."/>
            <person name="Devisetty U.K."/>
            <person name="Aguiy J.C."/>
        </authorList>
    </citation>
    <scope>NUCLEOTIDE SEQUENCE [LARGE SCALE GENOMIC DNA]</scope>
    <source>
        <strain evidence="1">JCA_2017</strain>
    </source>
</reference>
<dbReference type="Proteomes" id="UP000257109">
    <property type="component" value="Unassembled WGS sequence"/>
</dbReference>
<evidence type="ECO:0000313" key="1">
    <source>
        <dbReference type="EMBL" id="RDY06675.1"/>
    </source>
</evidence>
<protein>
    <recommendedName>
        <fullName evidence="3">Integrase zinc-binding domain-containing protein</fullName>
    </recommendedName>
</protein>
<organism evidence="1 2">
    <name type="scientific">Mucuna pruriens</name>
    <name type="common">Velvet bean</name>
    <name type="synonym">Dolichos pruriens</name>
    <dbReference type="NCBI Taxonomy" id="157652"/>
    <lineage>
        <taxon>Eukaryota</taxon>
        <taxon>Viridiplantae</taxon>
        <taxon>Streptophyta</taxon>
        <taxon>Embryophyta</taxon>
        <taxon>Tracheophyta</taxon>
        <taxon>Spermatophyta</taxon>
        <taxon>Magnoliopsida</taxon>
        <taxon>eudicotyledons</taxon>
        <taxon>Gunneridae</taxon>
        <taxon>Pentapetalae</taxon>
        <taxon>rosids</taxon>
        <taxon>fabids</taxon>
        <taxon>Fabales</taxon>
        <taxon>Fabaceae</taxon>
        <taxon>Papilionoideae</taxon>
        <taxon>50 kb inversion clade</taxon>
        <taxon>NPAAA clade</taxon>
        <taxon>indigoferoid/millettioid clade</taxon>
        <taxon>Phaseoleae</taxon>
        <taxon>Mucuna</taxon>
    </lineage>
</organism>
<evidence type="ECO:0000313" key="2">
    <source>
        <dbReference type="Proteomes" id="UP000257109"/>
    </source>
</evidence>
<name>A0A371HV59_MUCPR</name>
<accession>A0A371HV59</accession>